<comment type="caution">
    <text evidence="1">The sequence shown here is derived from an EMBL/GenBank/DDBJ whole genome shotgun (WGS) entry which is preliminary data.</text>
</comment>
<evidence type="ECO:0000313" key="2">
    <source>
        <dbReference type="Proteomes" id="UP000245934"/>
    </source>
</evidence>
<organism evidence="1 2">
    <name type="scientific">Methanospirillum stamsii</name>
    <dbReference type="NCBI Taxonomy" id="1277351"/>
    <lineage>
        <taxon>Archaea</taxon>
        <taxon>Methanobacteriati</taxon>
        <taxon>Methanobacteriota</taxon>
        <taxon>Stenosarchaea group</taxon>
        <taxon>Methanomicrobia</taxon>
        <taxon>Methanomicrobiales</taxon>
        <taxon>Methanospirillaceae</taxon>
        <taxon>Methanospirillum</taxon>
    </lineage>
</organism>
<dbReference type="Proteomes" id="UP000245934">
    <property type="component" value="Unassembled WGS sequence"/>
</dbReference>
<dbReference type="AlphaFoldDB" id="A0A2V2MWQ1"/>
<evidence type="ECO:0000313" key="1">
    <source>
        <dbReference type="EMBL" id="PWR70660.1"/>
    </source>
</evidence>
<accession>A0A2V2MWQ1</accession>
<proteinExistence type="predicted"/>
<sequence length="62" mass="6920">MLVVMMYANLTGQKLEKIQQLEKELGVYLLAAPHYKNLSPDDLKTIKDLEGKLGAVLVAYEA</sequence>
<name>A0A2V2MWQ1_9EURY</name>
<gene>
    <name evidence="1" type="ORF">DLD82_15300</name>
</gene>
<protein>
    <submittedName>
        <fullName evidence="1">Uncharacterized protein</fullName>
    </submittedName>
</protein>
<keyword evidence="2" id="KW-1185">Reference proteome</keyword>
<reference evidence="1 2" key="1">
    <citation type="submission" date="2018-05" db="EMBL/GenBank/DDBJ databases">
        <title>Draft genome of Methanospirillum stamsii Pt1.</title>
        <authorList>
            <person name="Dueholm M.S."/>
            <person name="Nielsen P.H."/>
            <person name="Bakmann L.F."/>
            <person name="Otzen D.E."/>
        </authorList>
    </citation>
    <scope>NUCLEOTIDE SEQUENCE [LARGE SCALE GENOMIC DNA]</scope>
    <source>
        <strain evidence="1 2">Pt1</strain>
    </source>
</reference>
<dbReference type="EMBL" id="QGMZ01000040">
    <property type="protein sequence ID" value="PWR70660.1"/>
    <property type="molecule type" value="Genomic_DNA"/>
</dbReference>